<protein>
    <submittedName>
        <fullName evidence="2">Uncharacterized protein</fullName>
    </submittedName>
</protein>
<evidence type="ECO:0000313" key="2">
    <source>
        <dbReference type="EMBL" id="ORX37223.1"/>
    </source>
</evidence>
<keyword evidence="3" id="KW-1185">Reference proteome</keyword>
<feature type="compositionally biased region" description="Polar residues" evidence="1">
    <location>
        <begin position="250"/>
        <end position="262"/>
    </location>
</feature>
<dbReference type="GeneID" id="33560023"/>
<feature type="compositionally biased region" description="Basic and acidic residues" evidence="1">
    <location>
        <begin position="167"/>
        <end position="176"/>
    </location>
</feature>
<reference evidence="2 3" key="1">
    <citation type="submission" date="2017-03" db="EMBL/GenBank/DDBJ databases">
        <title>Widespread Adenine N6-methylation of Active Genes in Fungi.</title>
        <authorList>
            <consortium name="DOE Joint Genome Institute"/>
            <person name="Mondo S.J."/>
            <person name="Dannebaum R.O."/>
            <person name="Kuo R.C."/>
            <person name="Louie K.B."/>
            <person name="Bewick A.J."/>
            <person name="Labutti K."/>
            <person name="Haridas S."/>
            <person name="Kuo A."/>
            <person name="Salamov A."/>
            <person name="Ahrendt S.R."/>
            <person name="Lau R."/>
            <person name="Bowen B.P."/>
            <person name="Lipzen A."/>
            <person name="Sullivan W."/>
            <person name="Andreopoulos W.B."/>
            <person name="Clum A."/>
            <person name="Lindquist E."/>
            <person name="Daum C."/>
            <person name="Northen T.R."/>
            <person name="Ramamoorthy G."/>
            <person name="Schmitz R.J."/>
            <person name="Gryganskyi A."/>
            <person name="Culley D."/>
            <person name="Magnuson J."/>
            <person name="James T.Y."/>
            <person name="O'Malley M.A."/>
            <person name="Stajich J.E."/>
            <person name="Spatafora J.W."/>
            <person name="Visel A."/>
            <person name="Grigoriev I.V."/>
        </authorList>
    </citation>
    <scope>NUCLEOTIDE SEQUENCE [LARGE SCALE GENOMIC DNA]</scope>
    <source>
        <strain evidence="2 3">NRRL Y-17943</strain>
    </source>
</reference>
<feature type="compositionally biased region" description="Low complexity" evidence="1">
    <location>
        <begin position="234"/>
        <end position="249"/>
    </location>
</feature>
<accession>A0A1Y1UGN6</accession>
<dbReference type="InParanoid" id="A0A1Y1UGN6"/>
<feature type="region of interest" description="Disordered" evidence="1">
    <location>
        <begin position="227"/>
        <end position="265"/>
    </location>
</feature>
<evidence type="ECO:0000313" key="3">
    <source>
        <dbReference type="Proteomes" id="UP000193218"/>
    </source>
</evidence>
<feature type="compositionally biased region" description="Basic and acidic residues" evidence="1">
    <location>
        <begin position="183"/>
        <end position="195"/>
    </location>
</feature>
<comment type="caution">
    <text evidence="2">The sequence shown here is derived from an EMBL/GenBank/DDBJ whole genome shotgun (WGS) entry which is preliminary data.</text>
</comment>
<name>A0A1Y1UGN6_9TREE</name>
<dbReference type="OrthoDB" id="4092340at2759"/>
<dbReference type="Proteomes" id="UP000193218">
    <property type="component" value="Unassembled WGS sequence"/>
</dbReference>
<dbReference type="STRING" id="4999.A0A1Y1UGN6"/>
<feature type="compositionally biased region" description="Polar residues" evidence="1">
    <location>
        <begin position="42"/>
        <end position="57"/>
    </location>
</feature>
<feature type="region of interest" description="Disordered" evidence="1">
    <location>
        <begin position="165"/>
        <end position="206"/>
    </location>
</feature>
<feature type="region of interest" description="Disordered" evidence="1">
    <location>
        <begin position="396"/>
        <end position="419"/>
    </location>
</feature>
<proteinExistence type="predicted"/>
<evidence type="ECO:0000256" key="1">
    <source>
        <dbReference type="SAM" id="MobiDB-lite"/>
    </source>
</evidence>
<dbReference type="RefSeq" id="XP_021871261.1">
    <property type="nucleotide sequence ID" value="XM_022018214.1"/>
</dbReference>
<feature type="region of interest" description="Disordered" evidence="1">
    <location>
        <begin position="42"/>
        <end position="73"/>
    </location>
</feature>
<gene>
    <name evidence="2" type="ORF">BD324DRAFT_650829</name>
</gene>
<feature type="region of interest" description="Disordered" evidence="1">
    <location>
        <begin position="280"/>
        <end position="307"/>
    </location>
</feature>
<sequence>MATFTEHISAAAQMVNDPDVATELAFQLDALGLGSALPPVMNSKTSMAQRQQSSPTLYNHHNPSQQNQHKQHQQALLNAILGTQQQRPSAGPSPQDILALLELQQAQAAVTQNAHLHAQLALQVQAQQAILAAQTRQNMSSAQQQYLQQLAIAALPTARSPLAQKDPAIRIQDRRSSTKGRHGKADIDTESRTRFESTPVPSPRLPAYATPQMQTLSAFPSAHSPFTRDVSWQSSFSPSAGGGSPAPNAMRTSESPASNLAQNCRPGGAAALSALLSRRTGTEGALPSGEARSPSPPSPSSPVKNNEAIYTNPTAESLSRALLGHGRPGNVQSAERAWTLSAADMANAKSHIDVAPRSASFAGMSVPRTVVVRQPFGPPGAPNELGEKNFQSRIRKQAGRGLGLLSRRGDTPAATPTLA</sequence>
<organism evidence="2 3">
    <name type="scientific">Kockovaella imperatae</name>
    <dbReference type="NCBI Taxonomy" id="4999"/>
    <lineage>
        <taxon>Eukaryota</taxon>
        <taxon>Fungi</taxon>
        <taxon>Dikarya</taxon>
        <taxon>Basidiomycota</taxon>
        <taxon>Agaricomycotina</taxon>
        <taxon>Tremellomycetes</taxon>
        <taxon>Tremellales</taxon>
        <taxon>Cuniculitremaceae</taxon>
        <taxon>Kockovaella</taxon>
    </lineage>
</organism>
<dbReference type="AlphaFoldDB" id="A0A1Y1UGN6"/>
<dbReference type="EMBL" id="NBSH01000006">
    <property type="protein sequence ID" value="ORX37223.1"/>
    <property type="molecule type" value="Genomic_DNA"/>
</dbReference>
<feature type="compositionally biased region" description="Low complexity" evidence="1">
    <location>
        <begin position="59"/>
        <end position="68"/>
    </location>
</feature>